<evidence type="ECO:0000313" key="2">
    <source>
        <dbReference type="Proteomes" id="UP001365781"/>
    </source>
</evidence>
<dbReference type="Gene3D" id="3.40.30.10">
    <property type="entry name" value="Glutaredoxin"/>
    <property type="match status" value="1"/>
</dbReference>
<evidence type="ECO:0000313" key="1">
    <source>
        <dbReference type="EMBL" id="MEI5617194.1"/>
    </source>
</evidence>
<dbReference type="InterPro" id="IPR035671">
    <property type="entry name" value="DsbD_gamma"/>
</dbReference>
<keyword evidence="2" id="KW-1185">Reference proteome</keyword>
<dbReference type="SUPFAM" id="SSF52833">
    <property type="entry name" value="Thioredoxin-like"/>
    <property type="match status" value="1"/>
</dbReference>
<proteinExistence type="predicted"/>
<name>A0ABU8GW04_9ACTN</name>
<accession>A0ABU8GW04</accession>
<organism evidence="1 2">
    <name type="scientific">Streptomyces brasiliscabiei</name>
    <dbReference type="NCBI Taxonomy" id="2736302"/>
    <lineage>
        <taxon>Bacteria</taxon>
        <taxon>Bacillati</taxon>
        <taxon>Actinomycetota</taxon>
        <taxon>Actinomycetes</taxon>
        <taxon>Kitasatosporales</taxon>
        <taxon>Streptomycetaceae</taxon>
        <taxon>Streptomyces</taxon>
    </lineage>
</organism>
<dbReference type="InterPro" id="IPR036249">
    <property type="entry name" value="Thioredoxin-like_sf"/>
</dbReference>
<feature type="non-terminal residue" evidence="1">
    <location>
        <position position="88"/>
    </location>
</feature>
<reference evidence="1 2" key="1">
    <citation type="submission" date="2024-03" db="EMBL/GenBank/DDBJ databases">
        <title>First Report of Pectobacterium brasiliscabiei causing potato scab in china.</title>
        <authorList>
            <person name="Handique U."/>
        </authorList>
    </citation>
    <scope>NUCLEOTIDE SEQUENCE [LARGE SCALE GENOMIC DNA]</scope>
    <source>
        <strain evidence="1 2">ZRIMU1503</strain>
    </source>
</reference>
<dbReference type="Pfam" id="PF13899">
    <property type="entry name" value="Thioredoxin_7"/>
    <property type="match status" value="1"/>
</dbReference>
<dbReference type="PANTHER" id="PTHR32234">
    <property type="entry name" value="THIOL:DISULFIDE INTERCHANGE PROTEIN DSBD"/>
    <property type="match status" value="1"/>
</dbReference>
<comment type="caution">
    <text evidence="1">The sequence shown here is derived from an EMBL/GenBank/DDBJ whole genome shotgun (WGS) entry which is preliminary data.</text>
</comment>
<dbReference type="CDD" id="cd02953">
    <property type="entry name" value="DsbDgamma"/>
    <property type="match status" value="1"/>
</dbReference>
<dbReference type="PANTHER" id="PTHR32234:SF3">
    <property type="entry name" value="SUPPRESSION OF COPPER SENSITIVITY PROTEIN"/>
    <property type="match status" value="1"/>
</dbReference>
<sequence length="88" mass="9582">MDVTADWCITCKINKALVIDGQEVAGRLSSDVVPLRADWTKPDPEIARFLNKYGRYGIPFNFVFGPAAPDGIVLSEFLSTSSVSAAFN</sequence>
<dbReference type="Proteomes" id="UP001365781">
    <property type="component" value="Unassembled WGS sequence"/>
</dbReference>
<gene>
    <name evidence="1" type="ORF">WB403_49745</name>
</gene>
<protein>
    <submittedName>
        <fullName evidence="1">Thioredoxin family protein</fullName>
    </submittedName>
</protein>
<dbReference type="RefSeq" id="WP_336559090.1">
    <property type="nucleotide sequence ID" value="NZ_JBBAYM010000318.1"/>
</dbReference>
<dbReference type="EMBL" id="JBBAYM010000318">
    <property type="protein sequence ID" value="MEI5617194.1"/>
    <property type="molecule type" value="Genomic_DNA"/>
</dbReference>